<evidence type="ECO:0000313" key="8">
    <source>
        <dbReference type="Proteomes" id="UP000234329"/>
    </source>
</evidence>
<dbReference type="InterPro" id="IPR051212">
    <property type="entry name" value="Type-I_RE_S_subunit"/>
</dbReference>
<dbReference type="SUPFAM" id="SSF116734">
    <property type="entry name" value="DNA methylase specificity domain"/>
    <property type="match status" value="2"/>
</dbReference>
<dbReference type="GO" id="GO:0003677">
    <property type="term" value="F:DNA binding"/>
    <property type="evidence" value="ECO:0007669"/>
    <property type="project" value="UniProtKB-KW"/>
</dbReference>
<keyword evidence="2" id="KW-0680">Restriction system</keyword>
<sequence length="524" mass="57770">MQRYPFSHFTPPLNWSLVALEDISADVSPGFANGKHNSDGTGIPHLRPMNVDRSGQIDLNVVKSVAESNGIELLSGDVLFNNTNSAELVGKTAVVSTRETGFVFSNHMTRIRPEFGVNPAFAARQLHFLWMTGYMKHRCTNHVNQASISSKTLAKTIPFLLPPAAEQTRIVAKLEELLSDLDTGVAELKAAQKKLAQYRQSLLKAAVEGALTAEWRQQHSPAETGAQLLQRILQERRARWEAKQLARFKDQGKTPPKDWQKKYPEPVQPNTSGLPKLPQGWAWASVEQIASDERYSLSIGPFGSNLKVPDYQESGVPLVFVRNIRSSNYGGEHTKFVTPAKAVELSAHNIAAGDVLVTKMGEPPGDADVYPDDQPPAIITADCIKIRCWRELMAAHFLKFAINSHIGKRQIEPMTQGVAQKKVSLGRFSSLAVPVPPAAEQAEIVRMVNEADHEAVEQLEAIELSLKQSTAQRQNILRAAFSGQLVPQDPNDEPASVLLARIRAERGERGTGKTSRGRNAKERN</sequence>
<dbReference type="REBASE" id="259330">
    <property type="entry name" value="S.AspSHORF9020P"/>
</dbReference>
<feature type="compositionally biased region" description="Basic and acidic residues" evidence="5">
    <location>
        <begin position="502"/>
        <end position="511"/>
    </location>
</feature>
<comment type="caution">
    <text evidence="7">The sequence shown here is derived from an EMBL/GenBank/DDBJ whole genome shotgun (WGS) entry which is preliminary data.</text>
</comment>
<name>A0A2I1DLK1_9PROT</name>
<dbReference type="PANTHER" id="PTHR43140">
    <property type="entry name" value="TYPE-1 RESTRICTION ENZYME ECOKI SPECIFICITY PROTEIN"/>
    <property type="match status" value="1"/>
</dbReference>
<dbReference type="Proteomes" id="UP000234329">
    <property type="component" value="Unassembled WGS sequence"/>
</dbReference>
<keyword evidence="7" id="KW-0255">Endonuclease</keyword>
<dbReference type="InterPro" id="IPR044946">
    <property type="entry name" value="Restrct_endonuc_typeI_TRD_sf"/>
</dbReference>
<dbReference type="Pfam" id="PF01420">
    <property type="entry name" value="Methylase_S"/>
    <property type="match status" value="2"/>
</dbReference>
<dbReference type="PANTHER" id="PTHR43140:SF1">
    <property type="entry name" value="TYPE I RESTRICTION ENZYME ECOKI SPECIFICITY SUBUNIT"/>
    <property type="match status" value="1"/>
</dbReference>
<dbReference type="EMBL" id="MXAV01000034">
    <property type="protein sequence ID" value="PKY10757.1"/>
    <property type="molecule type" value="Genomic_DNA"/>
</dbReference>
<organism evidence="7 8">
    <name type="scientific">Acidithiobacillus marinus</name>
    <dbReference type="NCBI Taxonomy" id="187490"/>
    <lineage>
        <taxon>Bacteria</taxon>
        <taxon>Pseudomonadati</taxon>
        <taxon>Pseudomonadota</taxon>
        <taxon>Acidithiobacillia</taxon>
        <taxon>Acidithiobacillales</taxon>
        <taxon>Acidithiobacillaceae</taxon>
        <taxon>Acidithiobacillus</taxon>
    </lineage>
</organism>
<feature type="region of interest" description="Disordered" evidence="5">
    <location>
        <begin position="502"/>
        <end position="524"/>
    </location>
</feature>
<feature type="coiled-coil region" evidence="4">
    <location>
        <begin position="171"/>
        <end position="208"/>
    </location>
</feature>
<proteinExistence type="inferred from homology"/>
<evidence type="ECO:0000256" key="3">
    <source>
        <dbReference type="ARBA" id="ARBA00023125"/>
    </source>
</evidence>
<evidence type="ECO:0000313" key="7">
    <source>
        <dbReference type="EMBL" id="PKY10757.1"/>
    </source>
</evidence>
<dbReference type="CDD" id="cd17526">
    <property type="entry name" value="RMtype1_S_Cje2232P-TRD2-CR2_like"/>
    <property type="match status" value="1"/>
</dbReference>
<keyword evidence="7" id="KW-0540">Nuclease</keyword>
<feature type="domain" description="Type I restriction modification DNA specificity" evidence="6">
    <location>
        <begin position="378"/>
        <end position="453"/>
    </location>
</feature>
<comment type="similarity">
    <text evidence="1">Belongs to the type-I restriction system S methylase family.</text>
</comment>
<keyword evidence="3" id="KW-0238">DNA-binding</keyword>
<evidence type="ECO:0000256" key="1">
    <source>
        <dbReference type="ARBA" id="ARBA00010923"/>
    </source>
</evidence>
<evidence type="ECO:0000256" key="4">
    <source>
        <dbReference type="SAM" id="Coils"/>
    </source>
</evidence>
<dbReference type="AlphaFoldDB" id="A0A2I1DLK1"/>
<keyword evidence="7" id="KW-0378">Hydrolase</keyword>
<feature type="compositionally biased region" description="Basic and acidic residues" evidence="5">
    <location>
        <begin position="249"/>
        <end position="264"/>
    </location>
</feature>
<evidence type="ECO:0000256" key="5">
    <source>
        <dbReference type="SAM" id="MobiDB-lite"/>
    </source>
</evidence>
<keyword evidence="4" id="KW-0175">Coiled coil</keyword>
<accession>A0A2I1DLK1</accession>
<dbReference type="GO" id="GO:0004519">
    <property type="term" value="F:endonuclease activity"/>
    <property type="evidence" value="ECO:0007669"/>
    <property type="project" value="UniProtKB-KW"/>
</dbReference>
<gene>
    <name evidence="7" type="ORF">B1757_09030</name>
</gene>
<protein>
    <submittedName>
        <fullName evidence="7">Restriction endonuclease</fullName>
    </submittedName>
</protein>
<feature type="domain" description="Type I restriction modification DNA specificity" evidence="6">
    <location>
        <begin position="15"/>
        <end position="182"/>
    </location>
</feature>
<dbReference type="GO" id="GO:0009307">
    <property type="term" value="P:DNA restriction-modification system"/>
    <property type="evidence" value="ECO:0007669"/>
    <property type="project" value="UniProtKB-KW"/>
</dbReference>
<dbReference type="InterPro" id="IPR000055">
    <property type="entry name" value="Restrct_endonuc_typeI_TRD"/>
</dbReference>
<reference evidence="7 8" key="1">
    <citation type="submission" date="2017-03" db="EMBL/GenBank/DDBJ databases">
        <title>Draft genime sequence of the acidophilic sulfur-oxidizing bacterium Acidithiobacillus sp. SH, isolated from seawater.</title>
        <authorList>
            <person name="Sharmin S."/>
            <person name="Tokuhisa M."/>
            <person name="Kanao T."/>
            <person name="Kamimura K."/>
        </authorList>
    </citation>
    <scope>NUCLEOTIDE SEQUENCE [LARGE SCALE GENOMIC DNA]</scope>
    <source>
        <strain evidence="7 8">SH</strain>
    </source>
</reference>
<feature type="region of interest" description="Disordered" evidence="5">
    <location>
        <begin position="249"/>
        <end position="276"/>
    </location>
</feature>
<evidence type="ECO:0000259" key="6">
    <source>
        <dbReference type="Pfam" id="PF01420"/>
    </source>
</evidence>
<dbReference type="InParanoid" id="A0A2I1DLK1"/>
<dbReference type="FunCoup" id="A0A2I1DLK1">
    <property type="interactions" value="29"/>
</dbReference>
<dbReference type="Gene3D" id="3.90.220.20">
    <property type="entry name" value="DNA methylase specificity domains"/>
    <property type="match status" value="2"/>
</dbReference>
<evidence type="ECO:0000256" key="2">
    <source>
        <dbReference type="ARBA" id="ARBA00022747"/>
    </source>
</evidence>
<keyword evidence="8" id="KW-1185">Reference proteome</keyword>